<dbReference type="NCBIfam" id="NF045726">
    <property type="entry name" value="XXplasma_LP"/>
    <property type="match status" value="1"/>
</dbReference>
<dbReference type="AlphaFoldDB" id="A0A2K8NS98"/>
<keyword evidence="2" id="KW-1185">Reference proteome</keyword>
<dbReference type="Proteomes" id="UP000232222">
    <property type="component" value="Chromosome"/>
</dbReference>
<evidence type="ECO:0000313" key="2">
    <source>
        <dbReference type="Proteomes" id="UP000232222"/>
    </source>
</evidence>
<dbReference type="NCBIfam" id="NF038029">
    <property type="entry name" value="LP_plasma"/>
    <property type="match status" value="1"/>
</dbReference>
<organism evidence="1 2">
    <name type="scientific">Entomoplasma freundtii</name>
    <dbReference type="NCBI Taxonomy" id="74700"/>
    <lineage>
        <taxon>Bacteria</taxon>
        <taxon>Bacillati</taxon>
        <taxon>Mycoplasmatota</taxon>
        <taxon>Mollicutes</taxon>
        <taxon>Entomoplasmatales</taxon>
        <taxon>Entomoplasmataceae</taxon>
        <taxon>Entomoplasma</taxon>
    </lineage>
</organism>
<reference evidence="1 2" key="1">
    <citation type="submission" date="2017-11" db="EMBL/GenBank/DDBJ databases">
        <title>Genome sequence of Entomoplasma freundtii BARC 318 (ATCC 51999).</title>
        <authorList>
            <person name="Lo W.-S."/>
            <person name="Gasparich G.E."/>
            <person name="Kuo C.-H."/>
        </authorList>
    </citation>
    <scope>NUCLEOTIDE SEQUENCE [LARGE SCALE GENOMIC DNA]</scope>
    <source>
        <strain evidence="1 2">BARC 318</strain>
    </source>
</reference>
<accession>A0A2K8NS98</accession>
<dbReference type="PROSITE" id="PS51257">
    <property type="entry name" value="PROKAR_LIPOPROTEIN"/>
    <property type="match status" value="1"/>
</dbReference>
<proteinExistence type="predicted"/>
<dbReference type="InterPro" id="IPR054816">
    <property type="entry name" value="Lipoprotein_mollicutes-type_CS"/>
</dbReference>
<protein>
    <submittedName>
        <fullName evidence="1">Uncharacterized protein</fullName>
    </submittedName>
</protein>
<dbReference type="EMBL" id="CP024962">
    <property type="protein sequence ID" value="ATZ16426.1"/>
    <property type="molecule type" value="Genomic_DNA"/>
</dbReference>
<sequence>MKKLLSILGATGLVATTSATVVSCGENNQKTALDEALDNLENLINSYMQIITNDMKSDDLKKEALSYLLLISTKTVNIPVGQELKWTNLLSKALDAKMAEIIMQDENCWKSADIEDHKKEFGKFDLVSTISLGYDTLFDYKHVDTLDLEQALEKAAKDLSEIHDDDYYHHEAQDLQLLINELRN</sequence>
<dbReference type="RefSeq" id="WP_100609383.1">
    <property type="nucleotide sequence ID" value="NZ_CP024962.1"/>
</dbReference>
<dbReference type="KEGG" id="efr:EFREU_v1c04000"/>
<name>A0A2K8NS98_9MOLU</name>
<dbReference type="OrthoDB" id="388967at2"/>
<gene>
    <name evidence="1" type="ORF">EFREU_v1c04000</name>
</gene>
<evidence type="ECO:0000313" key="1">
    <source>
        <dbReference type="EMBL" id="ATZ16426.1"/>
    </source>
</evidence>